<feature type="region of interest" description="Disordered" evidence="4">
    <location>
        <begin position="139"/>
        <end position="301"/>
    </location>
</feature>
<dbReference type="PeptideAtlas" id="Q9XUT4"/>
<dbReference type="WormBase" id="K08C9.4">
    <property type="protein sequence ID" value="CE18860"/>
    <property type="gene ID" value="WBGene00000641"/>
    <property type="gene designation" value="col-65"/>
</dbReference>
<keyword evidence="6" id="KW-0176">Collagen</keyword>
<gene>
    <name evidence="6 8" type="primary">col-65</name>
    <name evidence="6" type="ORF">CELE_K08C9.4</name>
    <name evidence="8" type="ORF">K08C9.4</name>
</gene>
<feature type="compositionally biased region" description="Low complexity" evidence="4">
    <location>
        <begin position="104"/>
        <end position="114"/>
    </location>
</feature>
<name>Q9XUT4_CAEEL</name>
<evidence type="ECO:0000256" key="3">
    <source>
        <dbReference type="ARBA" id="ARBA00023157"/>
    </source>
</evidence>
<keyword evidence="2" id="KW-0677">Repeat</keyword>
<dbReference type="FunCoup" id="Q9XUT4">
    <property type="interactions" value="87"/>
</dbReference>
<feature type="compositionally biased region" description="Polar residues" evidence="4">
    <location>
        <begin position="77"/>
        <end position="90"/>
    </location>
</feature>
<keyword evidence="7" id="KW-1185">Reference proteome</keyword>
<dbReference type="PANTHER" id="PTHR24637">
    <property type="entry name" value="COLLAGEN"/>
    <property type="match status" value="1"/>
</dbReference>
<dbReference type="OrthoDB" id="5876933at2759"/>
<dbReference type="eggNOG" id="KOG3544">
    <property type="taxonomic scope" value="Eukaryota"/>
</dbReference>
<dbReference type="GO" id="GO:0005581">
    <property type="term" value="C:collagen trimer"/>
    <property type="evidence" value="ECO:0007669"/>
    <property type="project" value="UniProtKB-KW"/>
</dbReference>
<dbReference type="OMA" id="WNKMITV"/>
<dbReference type="UCSC" id="K08C9.4">
    <property type="organism name" value="c. elegans"/>
</dbReference>
<sequence>MSRFLAGTLSAISGIVILGSLVIAGVLFNDINTLYFDVMDDMHEFKLLADDAWNKMITVEHNAPNTLDSLFKRGKRQSGSSCNCGPQPSNCPAGPAGPPGEPGQPGDDGAPGKAGDNGHDGIPSPIDAYAQHDCIKCPAGAPGPAGPDGEAGAPGPDGQPGQDGPAGIDGAPGEAGPQGDAGAAGQDGEAGAPGPAGKNGQRGQGAPGPQGPEGPAGAAGQDGAPGEDGAPGAQGTEGIAGAPGKDGETGPDGAAGEAGGEGAPGPDAAYCPCPPRTVGYGEVDQPQAEQSGYRRRAARRL</sequence>
<feature type="region of interest" description="Disordered" evidence="4">
    <location>
        <begin position="71"/>
        <end position="127"/>
    </location>
</feature>
<dbReference type="Proteomes" id="UP000001940">
    <property type="component" value="Chromosome I"/>
</dbReference>
<dbReference type="Bgee" id="WBGene00000641">
    <property type="expression patterns" value="Expressed in pharyngeal muscle cell (C elegans) and 3 other cell types or tissues"/>
</dbReference>
<dbReference type="PaxDb" id="6239-K08C9.4"/>
<dbReference type="PANTHER" id="PTHR24637:SF250">
    <property type="entry name" value="NEMATODE CUTICLE COLLAGEN N-TERMINAL DOMAIN-CONTAINING PROTEIN"/>
    <property type="match status" value="1"/>
</dbReference>
<organism evidence="6 7">
    <name type="scientific">Caenorhabditis elegans</name>
    <dbReference type="NCBI Taxonomy" id="6239"/>
    <lineage>
        <taxon>Eukaryota</taxon>
        <taxon>Metazoa</taxon>
        <taxon>Ecdysozoa</taxon>
        <taxon>Nematoda</taxon>
        <taxon>Chromadorea</taxon>
        <taxon>Rhabditida</taxon>
        <taxon>Rhabditina</taxon>
        <taxon>Rhabditomorpha</taxon>
        <taxon>Rhabditoidea</taxon>
        <taxon>Rhabditidae</taxon>
        <taxon>Peloderinae</taxon>
        <taxon>Caenorhabditis</taxon>
    </lineage>
</organism>
<evidence type="ECO:0007829" key="9">
    <source>
        <dbReference type="PeptideAtlas" id="Q9XUT4"/>
    </source>
</evidence>
<evidence type="ECO:0000256" key="2">
    <source>
        <dbReference type="ARBA" id="ARBA00022737"/>
    </source>
</evidence>
<evidence type="ECO:0000313" key="8">
    <source>
        <dbReference type="WormBase" id="K08C9.4"/>
    </source>
</evidence>
<evidence type="ECO:0000259" key="5">
    <source>
        <dbReference type="SMART" id="SM01088"/>
    </source>
</evidence>
<dbReference type="AlphaFoldDB" id="Q9XUT4"/>
<dbReference type="InterPro" id="IPR002486">
    <property type="entry name" value="Col_cuticle_N"/>
</dbReference>
<dbReference type="KEGG" id="cel:CELE_K08C9.4"/>
<dbReference type="InterPro" id="IPR008160">
    <property type="entry name" value="Collagen"/>
</dbReference>
<dbReference type="RefSeq" id="NP_492936.1">
    <property type="nucleotide sequence ID" value="NM_060535.3"/>
</dbReference>
<dbReference type="Pfam" id="PF01391">
    <property type="entry name" value="Collagen"/>
    <property type="match status" value="2"/>
</dbReference>
<keyword evidence="9" id="KW-1267">Proteomics identification</keyword>
<dbReference type="STRING" id="6239.K08C9.4.1"/>
<dbReference type="PhylomeDB" id="Q9XUT4"/>
<dbReference type="AGR" id="WB:WBGene00000641"/>
<feature type="compositionally biased region" description="Low complexity" evidence="4">
    <location>
        <begin position="139"/>
        <end position="196"/>
    </location>
</feature>
<dbReference type="Gene3D" id="1.20.5.320">
    <property type="entry name" value="6-Phosphogluconate Dehydrogenase, domain 3"/>
    <property type="match status" value="1"/>
</dbReference>
<dbReference type="GO" id="GO:0042302">
    <property type="term" value="F:structural constituent of cuticle"/>
    <property type="evidence" value="ECO:0007669"/>
    <property type="project" value="InterPro"/>
</dbReference>
<keyword evidence="3" id="KW-1015">Disulfide bond</keyword>
<dbReference type="Pfam" id="PF01484">
    <property type="entry name" value="Col_cuticle_N"/>
    <property type="match status" value="1"/>
</dbReference>
<dbReference type="EMBL" id="BX284601">
    <property type="protein sequence ID" value="CAB04587.1"/>
    <property type="molecule type" value="Genomic_DNA"/>
</dbReference>
<dbReference type="PIR" id="T23441">
    <property type="entry name" value="T23441"/>
</dbReference>
<feature type="compositionally biased region" description="Low complexity" evidence="4">
    <location>
        <begin position="213"/>
        <end position="234"/>
    </location>
</feature>
<evidence type="ECO:0000256" key="1">
    <source>
        <dbReference type="ARBA" id="ARBA00011518"/>
    </source>
</evidence>
<dbReference type="HOGENOM" id="CLU_001074_4_3_1"/>
<feature type="domain" description="Nematode cuticle collagen N-terminal" evidence="5">
    <location>
        <begin position="4"/>
        <end position="56"/>
    </location>
</feature>
<evidence type="ECO:0000313" key="6">
    <source>
        <dbReference type="EMBL" id="CAB04587.1"/>
    </source>
</evidence>
<evidence type="ECO:0000256" key="4">
    <source>
        <dbReference type="SAM" id="MobiDB-lite"/>
    </source>
</evidence>
<dbReference type="InParanoid" id="Q9XUT4"/>
<evidence type="ECO:0000313" key="7">
    <source>
        <dbReference type="Proteomes" id="UP000001940"/>
    </source>
</evidence>
<dbReference type="GeneID" id="187138"/>
<accession>Q9XUT4</accession>
<comment type="subunit">
    <text evidence="1">Collagen polypeptide chains are complexed within the cuticle by disulfide bonds and other types of covalent cross-links.</text>
</comment>
<dbReference type="SMART" id="SM01088">
    <property type="entry name" value="Col_cuticle_N"/>
    <property type="match status" value="1"/>
</dbReference>
<proteinExistence type="evidence at protein level"/>
<protein>
    <submittedName>
        <fullName evidence="6">Nematode cuticle collagen N-terminal domain-containing protein</fullName>
    </submittedName>
</protein>
<reference evidence="6 7" key="1">
    <citation type="journal article" date="1998" name="Science">
        <title>Genome sequence of the nematode C. elegans: a platform for investigating biology.</title>
        <authorList>
            <consortium name="The C. elegans sequencing consortium"/>
            <person name="Sulson J.E."/>
            <person name="Waterston R."/>
        </authorList>
    </citation>
    <scope>NUCLEOTIDE SEQUENCE [LARGE SCALE GENOMIC DNA]</scope>
    <source>
        <strain evidence="6 7">Bristol N2</strain>
    </source>
</reference>
<dbReference type="CTD" id="187138"/>